<dbReference type="AlphaFoldDB" id="A0A8H3HT88"/>
<organism evidence="1 2">
    <name type="scientific">Rhizoctonia solani</name>
    <dbReference type="NCBI Taxonomy" id="456999"/>
    <lineage>
        <taxon>Eukaryota</taxon>
        <taxon>Fungi</taxon>
        <taxon>Dikarya</taxon>
        <taxon>Basidiomycota</taxon>
        <taxon>Agaricomycotina</taxon>
        <taxon>Agaricomycetes</taxon>
        <taxon>Cantharellales</taxon>
        <taxon>Ceratobasidiaceae</taxon>
        <taxon>Rhizoctonia</taxon>
    </lineage>
</organism>
<comment type="caution">
    <text evidence="1">The sequence shown here is derived from an EMBL/GenBank/DDBJ whole genome shotgun (WGS) entry which is preliminary data.</text>
</comment>
<sequence>MSQLPWASFPTRIVKDPNQHTNAFTIKHQACQLGRGGWDYRAGQRHDSWKLSGSEMSSSVAHCQRAKVWQNSCGKSNLRVVFRSWPRENEGRVIELVRGRHWMGAVSEAPDRV</sequence>
<proteinExistence type="predicted"/>
<evidence type="ECO:0000313" key="2">
    <source>
        <dbReference type="Proteomes" id="UP000663843"/>
    </source>
</evidence>
<name>A0A8H3HT88_9AGAM</name>
<reference evidence="1" key="1">
    <citation type="submission" date="2021-01" db="EMBL/GenBank/DDBJ databases">
        <authorList>
            <person name="Kaushik A."/>
        </authorList>
    </citation>
    <scope>NUCLEOTIDE SEQUENCE</scope>
    <source>
        <strain evidence="1">AG2-2IIIB</strain>
    </source>
</reference>
<dbReference type="Proteomes" id="UP000663843">
    <property type="component" value="Unassembled WGS sequence"/>
</dbReference>
<evidence type="ECO:0000313" key="1">
    <source>
        <dbReference type="EMBL" id="CAE6533527.1"/>
    </source>
</evidence>
<protein>
    <submittedName>
        <fullName evidence="1">Uncharacterized protein</fullName>
    </submittedName>
</protein>
<accession>A0A8H3HT88</accession>
<gene>
    <name evidence="1" type="ORF">RDB_LOCUS182134</name>
</gene>
<dbReference type="EMBL" id="CAJMWT010008463">
    <property type="protein sequence ID" value="CAE6533527.1"/>
    <property type="molecule type" value="Genomic_DNA"/>
</dbReference>